<feature type="compositionally biased region" description="Basic and acidic residues" evidence="2">
    <location>
        <begin position="745"/>
        <end position="756"/>
    </location>
</feature>
<evidence type="ECO:0000256" key="1">
    <source>
        <dbReference type="SAM" id="Coils"/>
    </source>
</evidence>
<dbReference type="EMBL" id="FOMZ01000009">
    <property type="protein sequence ID" value="SFE19774.1"/>
    <property type="molecule type" value="Genomic_DNA"/>
</dbReference>
<dbReference type="AlphaFoldDB" id="A0A1I1YJH8"/>
<gene>
    <name evidence="3" type="ORF">SAMN04487819_10967</name>
</gene>
<feature type="region of interest" description="Disordered" evidence="2">
    <location>
        <begin position="723"/>
        <end position="756"/>
    </location>
</feature>
<keyword evidence="4" id="KW-1185">Reference proteome</keyword>
<protein>
    <submittedName>
        <fullName evidence="3">Uncharacterized protein</fullName>
    </submittedName>
</protein>
<organism evidence="3 4">
    <name type="scientific">Actinopolyspora alba</name>
    <dbReference type="NCBI Taxonomy" id="673379"/>
    <lineage>
        <taxon>Bacteria</taxon>
        <taxon>Bacillati</taxon>
        <taxon>Actinomycetota</taxon>
        <taxon>Actinomycetes</taxon>
        <taxon>Actinopolysporales</taxon>
        <taxon>Actinopolysporaceae</taxon>
        <taxon>Actinopolyspora</taxon>
        <taxon>Actinopolyspora alba group</taxon>
    </lineage>
</organism>
<evidence type="ECO:0000313" key="4">
    <source>
        <dbReference type="Proteomes" id="UP000198716"/>
    </source>
</evidence>
<keyword evidence="1" id="KW-0175">Coiled coil</keyword>
<dbReference type="Proteomes" id="UP000198716">
    <property type="component" value="Unassembled WGS sequence"/>
</dbReference>
<dbReference type="Gene3D" id="1.10.287.1060">
    <property type="entry name" value="ESAT-6-like"/>
    <property type="match status" value="1"/>
</dbReference>
<accession>A0A1I1YJH8</accession>
<evidence type="ECO:0000313" key="3">
    <source>
        <dbReference type="EMBL" id="SFE19774.1"/>
    </source>
</evidence>
<proteinExistence type="predicted"/>
<sequence>MGGREAPRGGCLSAVDYRQLTKAEPSAISRAAEAWRSLVEKYDKVLGDFDAEVRDPLDNEEAWHGEAKNAATGHAEHIREKMREYLDRIESVPETLERASSEIETCRARLERLSDEINEGEHWTIHPDGRIEYPDDQQARYESYAAEIEGLLSKAEQADQDAAGALGEADDSLGYLDEVLREERAEQEQAAKQAAKLAAKPPDELDFAEGERLARLLRENGQDPAFAGEFLERVRPKQLLKLTDHLQDMGMTHWDGHHGESGPNRSELIGELQRNLGETLAAGTSESGRRYLGEDLHGDGAGDELENRAETYGKRLVRASENWDTGFLGFGDHEDTGYRALGMLLHSGEYSADFLNPVGDAMIESDKEDTFDRVQSNDLNHVDDRGRGGDPLVGLMTAMEHSPDAAGSFFDPARDTGHMSYLIERDWPVDTYDHAEGPGSDYTPNEREKGLGHDVLGKALESATLGEQQGTAEGARVMSGLVHELANTEQSMENPGKGTVPDSMRDSVGRMLAHNMDAVHDSGAVSPNSSGSLDLDGDDPKWAKGTTGEMSPRFSQGEVYKVMGSAAYDPEAYARMRDANMVHTGQRLDEIAGDDGRSMGDRRDHMATVAKESASVFGALDEARTYAVDEVYDGKDADYNAKIDAGGTLASWAVTGAGSAVAGPAGSIGGAAGGEAVNQITEQLKQDSSNIVTRETAEIKEDGPSDASDLLNQSLWQHRMWLESESPPPVSPESPEQSGNPQRIIDSDGKMSDGYEDWVRQERPYEIDHKGVQNTYQAGAGIYADATGNRQVRVSETE</sequence>
<reference evidence="4" key="1">
    <citation type="submission" date="2016-10" db="EMBL/GenBank/DDBJ databases">
        <authorList>
            <person name="Varghese N."/>
            <person name="Submissions S."/>
        </authorList>
    </citation>
    <scope>NUCLEOTIDE SEQUENCE [LARGE SCALE GENOMIC DNA]</scope>
    <source>
        <strain evidence="4">DSM 45004</strain>
    </source>
</reference>
<feature type="coiled-coil region" evidence="1">
    <location>
        <begin position="141"/>
        <end position="200"/>
    </location>
</feature>
<evidence type="ECO:0000256" key="2">
    <source>
        <dbReference type="SAM" id="MobiDB-lite"/>
    </source>
</evidence>
<name>A0A1I1YJH8_9ACTN</name>